<reference evidence="2 3" key="1">
    <citation type="journal article" date="2015" name="Nature">
        <title>rRNA introns, odd ribosomes, and small enigmatic genomes across a large radiation of phyla.</title>
        <authorList>
            <person name="Brown C.T."/>
            <person name="Hug L.A."/>
            <person name="Thomas B.C."/>
            <person name="Sharon I."/>
            <person name="Castelle C.J."/>
            <person name="Singh A."/>
            <person name="Wilkins M.J."/>
            <person name="Williams K.H."/>
            <person name="Banfield J.F."/>
        </authorList>
    </citation>
    <scope>NUCLEOTIDE SEQUENCE [LARGE SCALE GENOMIC DNA]</scope>
</reference>
<organism evidence="2 3">
    <name type="scientific">Candidatus Wolfebacteria bacterium GW2011_GWE2_44_13</name>
    <dbReference type="NCBI Taxonomy" id="1619017"/>
    <lineage>
        <taxon>Bacteria</taxon>
        <taxon>Candidatus Wolfeibacteriota</taxon>
    </lineage>
</organism>
<feature type="region of interest" description="Disordered" evidence="1">
    <location>
        <begin position="1"/>
        <end position="38"/>
    </location>
</feature>
<gene>
    <name evidence="2" type="ORF">UW32_C0001G0106</name>
</gene>
<proteinExistence type="predicted"/>
<evidence type="ECO:0000256" key="1">
    <source>
        <dbReference type="SAM" id="MobiDB-lite"/>
    </source>
</evidence>
<evidence type="ECO:0000313" key="3">
    <source>
        <dbReference type="Proteomes" id="UP000034051"/>
    </source>
</evidence>
<accession>A0A0G1K6M9</accession>
<dbReference type="Proteomes" id="UP000034051">
    <property type="component" value="Unassembled WGS sequence"/>
</dbReference>
<dbReference type="EMBL" id="LCHW01000001">
    <property type="protein sequence ID" value="KKT43514.1"/>
    <property type="molecule type" value="Genomic_DNA"/>
</dbReference>
<protein>
    <submittedName>
        <fullName evidence="2">Uncharacterized protein</fullName>
    </submittedName>
</protein>
<evidence type="ECO:0000313" key="2">
    <source>
        <dbReference type="EMBL" id="KKT43514.1"/>
    </source>
</evidence>
<dbReference type="AlphaFoldDB" id="A0A0G1K6M9"/>
<sequence>MEAIPTNNKEQELSTTKEAPRNPNSIGEVLSIGKDLPTHPDKVYRSVREEAAVEDLFTSGIVRNAQAAGVKEKSRWDDRVFWSRGADGKFHNVQQGGFVIEAPYAVATERVVTKDDVSAIYKKETDGVVDILPIKRDGVDAHHTIEQEQSEAHKEDRLAELRKELGISK</sequence>
<comment type="caution">
    <text evidence="2">The sequence shown here is derived from an EMBL/GenBank/DDBJ whole genome shotgun (WGS) entry which is preliminary data.</text>
</comment>
<feature type="compositionally biased region" description="Polar residues" evidence="1">
    <location>
        <begin position="1"/>
        <end position="25"/>
    </location>
</feature>
<name>A0A0G1K6M9_9BACT</name>